<evidence type="ECO:0000313" key="7">
    <source>
        <dbReference type="Proteomes" id="UP000557842"/>
    </source>
</evidence>
<reference evidence="5 7" key="1">
    <citation type="submission" date="2018-05" db="EMBL/GenBank/DDBJ databases">
        <authorList>
            <consortium name="PulseNet: The National Subtyping Network for Foodborne Disease Surveillance"/>
            <person name="Tarr C.L."/>
            <person name="Trees E."/>
            <person name="Katz L.S."/>
            <person name="Carleton-Romer H.A."/>
            <person name="Stroika S."/>
            <person name="Kucerova Z."/>
            <person name="Roache K.F."/>
            <person name="Sabol A.L."/>
            <person name="Besser J."/>
            <person name="Gerner-Smidt P."/>
        </authorList>
    </citation>
    <scope>NUCLEOTIDE SEQUENCE</scope>
    <source>
        <strain evidence="4">2014D-0197</strain>
        <strain evidence="2 7">2016D-0221</strain>
        <strain evidence="5">D4313</strain>
        <strain evidence="3 6">PNUSAC001503</strain>
    </source>
</reference>
<protein>
    <submittedName>
        <fullName evidence="5">AtpZ/AtpI family protein</fullName>
    </submittedName>
</protein>
<evidence type="ECO:0000256" key="1">
    <source>
        <dbReference type="SAM" id="Phobius"/>
    </source>
</evidence>
<dbReference type="RefSeq" id="WP_011732106.1">
    <property type="nucleotide sequence ID" value="NZ_AABUZE020000013.1"/>
</dbReference>
<sequence length="95" mass="10227">MSEKSNRATNINKAIRAADGLSLGISMVVAVIMGFGIGWGLKLLSGSNWGLGIGIFIGVAAAINNVYKAYKSQIKSYEEFKNKPSPNFKDDDDEI</sequence>
<dbReference type="EMBL" id="AABQDW010000005">
    <property type="protein sequence ID" value="EAI5407895.1"/>
    <property type="molecule type" value="Genomic_DNA"/>
</dbReference>
<dbReference type="Pfam" id="PF09527">
    <property type="entry name" value="ATPase_gene1"/>
    <property type="match status" value="1"/>
</dbReference>
<dbReference type="Proteomes" id="UP000557842">
    <property type="component" value="Unassembled WGS sequence"/>
</dbReference>
<keyword evidence="1" id="KW-0812">Transmembrane</keyword>
<evidence type="ECO:0000313" key="4">
    <source>
        <dbReference type="EMBL" id="EAK0452356.1"/>
    </source>
</evidence>
<dbReference type="EMBL" id="AACCXK010000002">
    <property type="protein sequence ID" value="EAK0452356.1"/>
    <property type="molecule type" value="Genomic_DNA"/>
</dbReference>
<keyword evidence="6" id="KW-1185">Reference proteome</keyword>
<name>A0A5L8QPX8_CAMFE</name>
<proteinExistence type="predicted"/>
<evidence type="ECO:0000313" key="3">
    <source>
        <dbReference type="EMBL" id="EAI8859607.1"/>
    </source>
</evidence>
<evidence type="ECO:0000313" key="5">
    <source>
        <dbReference type="EMBL" id="EAK0467868.1"/>
    </source>
</evidence>
<organism evidence="5">
    <name type="scientific">Campylobacter fetus</name>
    <dbReference type="NCBI Taxonomy" id="196"/>
    <lineage>
        <taxon>Bacteria</taxon>
        <taxon>Pseudomonadati</taxon>
        <taxon>Campylobacterota</taxon>
        <taxon>Epsilonproteobacteria</taxon>
        <taxon>Campylobacterales</taxon>
        <taxon>Campylobacteraceae</taxon>
        <taxon>Campylobacter</taxon>
    </lineage>
</organism>
<feature type="transmembrane region" description="Helical" evidence="1">
    <location>
        <begin position="21"/>
        <end position="41"/>
    </location>
</feature>
<evidence type="ECO:0000313" key="2">
    <source>
        <dbReference type="EMBL" id="EAI5407895.1"/>
    </source>
</evidence>
<accession>A0A5L8QPX8</accession>
<comment type="caution">
    <text evidence="5">The sequence shown here is derived from an EMBL/GenBank/DDBJ whole genome shotgun (WGS) entry which is preliminary data.</text>
</comment>
<dbReference type="InterPro" id="IPR032820">
    <property type="entry name" value="ATPase_put"/>
</dbReference>
<dbReference type="EMBL" id="AACCXM010000001">
    <property type="protein sequence ID" value="EAK0467868.1"/>
    <property type="molecule type" value="Genomic_DNA"/>
</dbReference>
<dbReference type="EMBL" id="AABTCC010000022">
    <property type="protein sequence ID" value="EAI8859607.1"/>
    <property type="molecule type" value="Genomic_DNA"/>
</dbReference>
<keyword evidence="1" id="KW-0472">Membrane</keyword>
<dbReference type="OMA" id="KLTHVSW"/>
<keyword evidence="1" id="KW-1133">Transmembrane helix</keyword>
<gene>
    <name evidence="4" type="ORF">AAH17_01585</name>
    <name evidence="5" type="ORF">AAH24_00570</name>
    <name evidence="2" type="ORF">BVH53_04185</name>
    <name evidence="3" type="ORF">CX802_07195</name>
</gene>
<dbReference type="AlphaFoldDB" id="A0A5L8QPX8"/>
<dbReference type="GeneID" id="61065002"/>
<evidence type="ECO:0000313" key="6">
    <source>
        <dbReference type="Proteomes" id="UP000535509"/>
    </source>
</evidence>
<dbReference type="Proteomes" id="UP000535509">
    <property type="component" value="Unassembled WGS sequence"/>
</dbReference>
<feature type="transmembrane region" description="Helical" evidence="1">
    <location>
        <begin position="47"/>
        <end position="67"/>
    </location>
</feature>